<dbReference type="PRINTS" id="PR01504">
    <property type="entry name" value="PNCREATITSAP"/>
</dbReference>
<sequence>MMAFPIVSWVFLSCLMFLCHTQGDESQKEQSSPRINCPTGSKLYASHCYALFLTPKSWMEAELNCQKQPSGHLVSVLNGFEATFVATLIKSSANSYSYFWMGLHDNSEGQESNLSGWKWSNNDFTNYNAWEKTPPTTSNSFCGTLTRNSGFKKWKDYNCDSALPYVCKFKS</sequence>
<proteinExistence type="predicted"/>
<dbReference type="GO" id="GO:0030246">
    <property type="term" value="F:carbohydrate binding"/>
    <property type="evidence" value="ECO:0007669"/>
    <property type="project" value="UniProtKB-KW"/>
</dbReference>
<dbReference type="GeneID" id="103122123"/>
<dbReference type="InterPro" id="IPR018378">
    <property type="entry name" value="C-type_lectin_CS"/>
</dbReference>
<keyword evidence="2" id="KW-1015">Disulfide bond</keyword>
<dbReference type="Gene3D" id="3.10.100.10">
    <property type="entry name" value="Mannose-Binding Protein A, subunit A"/>
    <property type="match status" value="1"/>
</dbReference>
<name>A0A1S3ACA7_ERIEU</name>
<feature type="chain" id="PRO_5046135711" evidence="3">
    <location>
        <begin position="24"/>
        <end position="171"/>
    </location>
</feature>
<dbReference type="InterPro" id="IPR050111">
    <property type="entry name" value="C-type_lectin/snaclec_domain"/>
</dbReference>
<evidence type="ECO:0000256" key="1">
    <source>
        <dbReference type="ARBA" id="ARBA00022734"/>
    </source>
</evidence>
<keyword evidence="1" id="KW-0430">Lectin</keyword>
<dbReference type="eggNOG" id="KOG4297">
    <property type="taxonomic scope" value="Eukaryota"/>
</dbReference>
<protein>
    <submittedName>
        <fullName evidence="6">Regenerating islet-derived protein 3-gamma-like</fullName>
    </submittedName>
</protein>
<organism evidence="5 6">
    <name type="scientific">Erinaceus europaeus</name>
    <name type="common">Western European hedgehog</name>
    <dbReference type="NCBI Taxonomy" id="9365"/>
    <lineage>
        <taxon>Eukaryota</taxon>
        <taxon>Metazoa</taxon>
        <taxon>Chordata</taxon>
        <taxon>Craniata</taxon>
        <taxon>Vertebrata</taxon>
        <taxon>Euteleostomi</taxon>
        <taxon>Mammalia</taxon>
        <taxon>Eutheria</taxon>
        <taxon>Laurasiatheria</taxon>
        <taxon>Eulipotyphla</taxon>
        <taxon>Erinaceidae</taxon>
        <taxon>Erinaceinae</taxon>
        <taxon>Erinaceus</taxon>
    </lineage>
</organism>
<keyword evidence="3" id="KW-0732">Signal</keyword>
<keyword evidence="5" id="KW-1185">Reference proteome</keyword>
<dbReference type="OrthoDB" id="9660687at2759"/>
<dbReference type="RefSeq" id="XP_007532781.2">
    <property type="nucleotide sequence ID" value="XM_007532719.2"/>
</dbReference>
<evidence type="ECO:0000259" key="4">
    <source>
        <dbReference type="PROSITE" id="PS50041"/>
    </source>
</evidence>
<dbReference type="GO" id="GO:0005576">
    <property type="term" value="C:extracellular region"/>
    <property type="evidence" value="ECO:0007669"/>
    <property type="project" value="UniProtKB-SubCell"/>
</dbReference>
<dbReference type="PROSITE" id="PS50041">
    <property type="entry name" value="C_TYPE_LECTIN_2"/>
    <property type="match status" value="1"/>
</dbReference>
<evidence type="ECO:0000313" key="6">
    <source>
        <dbReference type="RefSeq" id="XP_007532781.2"/>
    </source>
</evidence>
<reference evidence="6" key="1">
    <citation type="submission" date="2025-08" db="UniProtKB">
        <authorList>
            <consortium name="RefSeq"/>
        </authorList>
    </citation>
    <scope>IDENTIFICATION</scope>
</reference>
<dbReference type="PANTHER" id="PTHR22803">
    <property type="entry name" value="MANNOSE, PHOSPHOLIPASE, LECTIN RECEPTOR RELATED"/>
    <property type="match status" value="1"/>
</dbReference>
<evidence type="ECO:0000313" key="5">
    <source>
        <dbReference type="Proteomes" id="UP001652624"/>
    </source>
</evidence>
<dbReference type="STRING" id="9365.ENSEEUP00000010954"/>
<dbReference type="Pfam" id="PF00059">
    <property type="entry name" value="Lectin_C"/>
    <property type="match status" value="1"/>
</dbReference>
<dbReference type="SUPFAM" id="SSF56436">
    <property type="entry name" value="C-type lectin-like"/>
    <property type="match status" value="1"/>
</dbReference>
<accession>A0A1S3ACA7</accession>
<dbReference type="PROSITE" id="PS00615">
    <property type="entry name" value="C_TYPE_LECTIN_1"/>
    <property type="match status" value="1"/>
</dbReference>
<dbReference type="InterPro" id="IPR016187">
    <property type="entry name" value="CTDL_fold"/>
</dbReference>
<dbReference type="InParanoid" id="A0A1S3ACA7"/>
<dbReference type="InterPro" id="IPR016186">
    <property type="entry name" value="C-type_lectin-like/link_sf"/>
</dbReference>
<evidence type="ECO:0000256" key="2">
    <source>
        <dbReference type="ARBA" id="ARBA00023157"/>
    </source>
</evidence>
<feature type="domain" description="C-type lectin" evidence="4">
    <location>
        <begin position="44"/>
        <end position="168"/>
    </location>
</feature>
<evidence type="ECO:0000256" key="3">
    <source>
        <dbReference type="SAM" id="SignalP"/>
    </source>
</evidence>
<dbReference type="InterPro" id="IPR001304">
    <property type="entry name" value="C-type_lectin-like"/>
</dbReference>
<gene>
    <name evidence="6" type="primary">LOC103122123</name>
</gene>
<dbReference type="SMART" id="SM00034">
    <property type="entry name" value="CLECT"/>
    <property type="match status" value="1"/>
</dbReference>
<feature type="signal peptide" evidence="3">
    <location>
        <begin position="1"/>
        <end position="23"/>
    </location>
</feature>
<dbReference type="AlphaFoldDB" id="A0A1S3ACA7"/>
<dbReference type="Proteomes" id="UP001652624">
    <property type="component" value="Chromosome 8"/>
</dbReference>